<feature type="chain" id="PRO_5040223582" description="TIL domain-containing protein" evidence="1">
    <location>
        <begin position="19"/>
        <end position="86"/>
    </location>
</feature>
<dbReference type="AlphaFoldDB" id="A0A9P0JK42"/>
<proteinExistence type="predicted"/>
<sequence>MKCLIITLFAFIFAFSNGAASDGNQPNQCPPNEHVASCIPCTVSCYEPQDKPCSKVCRINIDKCYCRPGYLRNRVGVCVPKDECWY</sequence>
<dbReference type="Gene3D" id="2.10.25.10">
    <property type="entry name" value="Laminin"/>
    <property type="match status" value="1"/>
</dbReference>
<dbReference type="Proteomes" id="UP001152888">
    <property type="component" value="Unassembled WGS sequence"/>
</dbReference>
<name>A0A9P0JK42_ACAOB</name>
<dbReference type="OrthoDB" id="6236007at2759"/>
<evidence type="ECO:0000313" key="4">
    <source>
        <dbReference type="Proteomes" id="UP001152888"/>
    </source>
</evidence>
<keyword evidence="1" id="KW-0732">Signal</keyword>
<reference evidence="3" key="1">
    <citation type="submission" date="2022-03" db="EMBL/GenBank/DDBJ databases">
        <authorList>
            <person name="Sayadi A."/>
        </authorList>
    </citation>
    <scope>NUCLEOTIDE SEQUENCE</scope>
</reference>
<feature type="signal peptide" evidence="1">
    <location>
        <begin position="1"/>
        <end position="18"/>
    </location>
</feature>
<feature type="domain" description="TIL" evidence="2">
    <location>
        <begin position="29"/>
        <end position="84"/>
    </location>
</feature>
<dbReference type="Pfam" id="PF01826">
    <property type="entry name" value="TIL"/>
    <property type="match status" value="1"/>
</dbReference>
<organism evidence="3 4">
    <name type="scientific">Acanthoscelides obtectus</name>
    <name type="common">Bean weevil</name>
    <name type="synonym">Bruchus obtectus</name>
    <dbReference type="NCBI Taxonomy" id="200917"/>
    <lineage>
        <taxon>Eukaryota</taxon>
        <taxon>Metazoa</taxon>
        <taxon>Ecdysozoa</taxon>
        <taxon>Arthropoda</taxon>
        <taxon>Hexapoda</taxon>
        <taxon>Insecta</taxon>
        <taxon>Pterygota</taxon>
        <taxon>Neoptera</taxon>
        <taxon>Endopterygota</taxon>
        <taxon>Coleoptera</taxon>
        <taxon>Polyphaga</taxon>
        <taxon>Cucujiformia</taxon>
        <taxon>Chrysomeloidea</taxon>
        <taxon>Chrysomelidae</taxon>
        <taxon>Bruchinae</taxon>
        <taxon>Bruchini</taxon>
        <taxon>Acanthoscelides</taxon>
    </lineage>
</organism>
<keyword evidence="4" id="KW-1185">Reference proteome</keyword>
<dbReference type="EMBL" id="CAKOFQ010006655">
    <property type="protein sequence ID" value="CAH1954508.1"/>
    <property type="molecule type" value="Genomic_DNA"/>
</dbReference>
<dbReference type="SUPFAM" id="SSF57567">
    <property type="entry name" value="Serine protease inhibitors"/>
    <property type="match status" value="1"/>
</dbReference>
<evidence type="ECO:0000256" key="1">
    <source>
        <dbReference type="SAM" id="SignalP"/>
    </source>
</evidence>
<protein>
    <recommendedName>
        <fullName evidence="2">TIL domain-containing protein</fullName>
    </recommendedName>
</protein>
<evidence type="ECO:0000313" key="3">
    <source>
        <dbReference type="EMBL" id="CAH1954508.1"/>
    </source>
</evidence>
<accession>A0A9P0JK42</accession>
<dbReference type="InterPro" id="IPR002919">
    <property type="entry name" value="TIL_dom"/>
</dbReference>
<comment type="caution">
    <text evidence="3">The sequence shown here is derived from an EMBL/GenBank/DDBJ whole genome shotgun (WGS) entry which is preliminary data.</text>
</comment>
<dbReference type="InterPro" id="IPR036084">
    <property type="entry name" value="Ser_inhib-like_sf"/>
</dbReference>
<dbReference type="CDD" id="cd19941">
    <property type="entry name" value="TIL"/>
    <property type="match status" value="1"/>
</dbReference>
<gene>
    <name evidence="3" type="ORF">ACAOBT_LOCUS582</name>
</gene>
<evidence type="ECO:0000259" key="2">
    <source>
        <dbReference type="Pfam" id="PF01826"/>
    </source>
</evidence>